<gene>
    <name evidence="3" type="primary">ureD</name>
    <name evidence="4" type="ORF">NIES2119_19280</name>
</gene>
<dbReference type="STRING" id="454136.NIES2119_19280"/>
<dbReference type="GO" id="GO:0005737">
    <property type="term" value="C:cytoplasm"/>
    <property type="evidence" value="ECO:0007669"/>
    <property type="project" value="UniProtKB-SubCell"/>
</dbReference>
<dbReference type="Pfam" id="PF01774">
    <property type="entry name" value="UreD"/>
    <property type="match status" value="1"/>
</dbReference>
<dbReference type="PANTHER" id="PTHR33643:SF1">
    <property type="entry name" value="UREASE ACCESSORY PROTEIN D"/>
    <property type="match status" value="1"/>
</dbReference>
<sequence>MVNPLSSEWQGKVNLVYADRQNTTQLIHNLAIAPLKIQRPFYPEGKNICHSVILHTAGGMVGGDRLSFDIQLQPNAKALITTAAASKIYRSNGLQAKQNIQIKIDSGAYLEWLPQESIIFNGADYRQDLRVELAPNATWLGWEITRFGRSARGEKFLTGEWRSYTEIWREGKPLWIDRQRLSAGEEIINSPHGLAGQPIVASLVWIGKKVSPEILEKARELWQNQPIFPSKGEAGVTLLTEGLLCRYRGASTTEVRHWFIQVWHLLRLCFGDRPSCPPRVWPSFSSNNKIFF</sequence>
<accession>A0A1U7IFT0</accession>
<comment type="subunit">
    <text evidence="3">UreD, UreF and UreG form a complex that acts as a GTP-hydrolysis-dependent molecular chaperone, activating the urease apoprotein by helping to assemble the nickel containing metallocenter of UreC. The UreE protein probably delivers the nickel.</text>
</comment>
<comment type="caution">
    <text evidence="4">The sequence shown here is derived from an EMBL/GenBank/DDBJ whole genome shotgun (WGS) entry which is preliminary data.</text>
</comment>
<keyword evidence="2 3" id="KW-0143">Chaperone</keyword>
<keyword evidence="3" id="KW-0996">Nickel insertion</keyword>
<dbReference type="InterPro" id="IPR002669">
    <property type="entry name" value="UreD"/>
</dbReference>
<dbReference type="AlphaFoldDB" id="A0A1U7IFT0"/>
<organism evidence="4 5">
    <name type="scientific">[Phormidium ambiguum] IAM M-71</name>
    <dbReference type="NCBI Taxonomy" id="454136"/>
    <lineage>
        <taxon>Bacteria</taxon>
        <taxon>Bacillati</taxon>
        <taxon>Cyanobacteriota</taxon>
        <taxon>Cyanophyceae</taxon>
        <taxon>Oscillatoriophycideae</taxon>
        <taxon>Aerosakkonematales</taxon>
        <taxon>Aerosakkonemataceae</taxon>
        <taxon>Floridanema</taxon>
    </lineage>
</organism>
<comment type="similarity">
    <text evidence="1 3">Belongs to the UreD family.</text>
</comment>
<evidence type="ECO:0000256" key="3">
    <source>
        <dbReference type="HAMAP-Rule" id="MF_01384"/>
    </source>
</evidence>
<comment type="subcellular location">
    <subcellularLocation>
        <location evidence="3">Cytoplasm</location>
    </subcellularLocation>
</comment>
<name>A0A1U7IFT0_9CYAN</name>
<dbReference type="EMBL" id="MRCE01000019">
    <property type="protein sequence ID" value="OKH35902.1"/>
    <property type="molecule type" value="Genomic_DNA"/>
</dbReference>
<dbReference type="PANTHER" id="PTHR33643">
    <property type="entry name" value="UREASE ACCESSORY PROTEIN D"/>
    <property type="match status" value="1"/>
</dbReference>
<keyword evidence="3" id="KW-0963">Cytoplasm</keyword>
<dbReference type="HAMAP" id="MF_01384">
    <property type="entry name" value="UreD"/>
    <property type="match status" value="1"/>
</dbReference>
<reference evidence="4 5" key="1">
    <citation type="submission" date="2016-11" db="EMBL/GenBank/DDBJ databases">
        <title>Draft Genome Sequences of Nine Cyanobacterial Strains from Diverse Habitats.</title>
        <authorList>
            <person name="Zhu T."/>
            <person name="Hou S."/>
            <person name="Lu X."/>
            <person name="Hess W.R."/>
        </authorList>
    </citation>
    <scope>NUCLEOTIDE SEQUENCE [LARGE SCALE GENOMIC DNA]</scope>
    <source>
        <strain evidence="4 5">IAM M-71</strain>
    </source>
</reference>
<evidence type="ECO:0000256" key="1">
    <source>
        <dbReference type="ARBA" id="ARBA00007177"/>
    </source>
</evidence>
<protein>
    <recommendedName>
        <fullName evidence="3">Urease accessory protein UreD</fullName>
    </recommendedName>
</protein>
<proteinExistence type="inferred from homology"/>
<evidence type="ECO:0000256" key="2">
    <source>
        <dbReference type="ARBA" id="ARBA00023186"/>
    </source>
</evidence>
<evidence type="ECO:0000313" key="5">
    <source>
        <dbReference type="Proteomes" id="UP000185860"/>
    </source>
</evidence>
<dbReference type="OrthoDB" id="9798842at2"/>
<dbReference type="Proteomes" id="UP000185860">
    <property type="component" value="Unassembled WGS sequence"/>
</dbReference>
<dbReference type="GO" id="GO:0016151">
    <property type="term" value="F:nickel cation binding"/>
    <property type="evidence" value="ECO:0007669"/>
    <property type="project" value="UniProtKB-UniRule"/>
</dbReference>
<evidence type="ECO:0000313" key="4">
    <source>
        <dbReference type="EMBL" id="OKH35902.1"/>
    </source>
</evidence>
<comment type="function">
    <text evidence="3">Required for maturation of urease via the functional incorporation of the urease nickel metallocenter.</text>
</comment>